<dbReference type="Pfam" id="PF13302">
    <property type="entry name" value="Acetyltransf_3"/>
    <property type="match status" value="1"/>
</dbReference>
<accession>A0ABU0QPG9</accession>
<reference evidence="2 3" key="1">
    <citation type="submission" date="2023-07" db="EMBL/GenBank/DDBJ databases">
        <title>Comparative genomics of wheat-associated soil bacteria to identify genetic determinants of phenazine resistance.</title>
        <authorList>
            <person name="Mouncey N."/>
        </authorList>
    </citation>
    <scope>NUCLEOTIDE SEQUENCE [LARGE SCALE GENOMIC DNA]</scope>
    <source>
        <strain evidence="2 3">B3I12</strain>
    </source>
</reference>
<dbReference type="InterPro" id="IPR051908">
    <property type="entry name" value="Ribosomal_N-acetyltransferase"/>
</dbReference>
<gene>
    <name evidence="2" type="ORF">QF034_003101</name>
</gene>
<organism evidence="2 3">
    <name type="scientific">Streptomyces africanus</name>
    <dbReference type="NCBI Taxonomy" id="231024"/>
    <lineage>
        <taxon>Bacteria</taxon>
        <taxon>Bacillati</taxon>
        <taxon>Actinomycetota</taxon>
        <taxon>Actinomycetes</taxon>
        <taxon>Kitasatosporales</taxon>
        <taxon>Streptomycetaceae</taxon>
        <taxon>Streptomyces</taxon>
    </lineage>
</organism>
<dbReference type="PANTHER" id="PTHR43441:SF10">
    <property type="entry name" value="ACETYLTRANSFERASE"/>
    <property type="match status" value="1"/>
</dbReference>
<protein>
    <submittedName>
        <fullName evidence="2">RimJ/RimL family protein N-acetyltransferase</fullName>
    </submittedName>
</protein>
<comment type="caution">
    <text evidence="2">The sequence shown here is derived from an EMBL/GenBank/DDBJ whole genome shotgun (WGS) entry which is preliminary data.</text>
</comment>
<keyword evidence="3" id="KW-1185">Reference proteome</keyword>
<dbReference type="EMBL" id="JAUSYP010000001">
    <property type="protein sequence ID" value="MDQ0748870.1"/>
    <property type="molecule type" value="Genomic_DNA"/>
</dbReference>
<evidence type="ECO:0000313" key="2">
    <source>
        <dbReference type="EMBL" id="MDQ0748870.1"/>
    </source>
</evidence>
<dbReference type="Gene3D" id="3.40.630.30">
    <property type="match status" value="1"/>
</dbReference>
<evidence type="ECO:0000313" key="3">
    <source>
        <dbReference type="Proteomes" id="UP001232755"/>
    </source>
</evidence>
<dbReference type="InterPro" id="IPR000182">
    <property type="entry name" value="GNAT_dom"/>
</dbReference>
<evidence type="ECO:0000259" key="1">
    <source>
        <dbReference type="PROSITE" id="PS51186"/>
    </source>
</evidence>
<proteinExistence type="predicted"/>
<dbReference type="SUPFAM" id="SSF55729">
    <property type="entry name" value="Acyl-CoA N-acyltransferases (Nat)"/>
    <property type="match status" value="1"/>
</dbReference>
<dbReference type="InterPro" id="IPR016181">
    <property type="entry name" value="Acyl_CoA_acyltransferase"/>
</dbReference>
<name>A0ABU0QPG9_9ACTN</name>
<sequence length="201" mass="21940">MALPGTSHHNRPMDPVTLTTDRLLLRPVGAQDTDAVYDACQDPGIQRWTTIPSPYLREHAEAFTEQLVPDGWADGSMYTFGVLLLSGELAGMVGITLRALGVGEIGFWAAKEHRSRGYITEAVLTACRWVFVHAAIDRVEWRAEVGNRASRVVAERAGFTIEGTLRAATNNKGVRRDTWIGSLLPSDLGLPSTAPYLPARA</sequence>
<feature type="domain" description="N-acetyltransferase" evidence="1">
    <location>
        <begin position="23"/>
        <end position="185"/>
    </location>
</feature>
<dbReference type="PROSITE" id="PS51186">
    <property type="entry name" value="GNAT"/>
    <property type="match status" value="1"/>
</dbReference>
<dbReference type="Proteomes" id="UP001232755">
    <property type="component" value="Unassembled WGS sequence"/>
</dbReference>
<dbReference type="PANTHER" id="PTHR43441">
    <property type="entry name" value="RIBOSOMAL-PROTEIN-SERINE ACETYLTRANSFERASE"/>
    <property type="match status" value="1"/>
</dbReference>